<protein>
    <submittedName>
        <fullName evidence="1">Uncharacterized protein</fullName>
    </submittedName>
</protein>
<evidence type="ECO:0000313" key="1">
    <source>
        <dbReference type="EMBL" id="KAG0555363.1"/>
    </source>
</evidence>
<comment type="caution">
    <text evidence="1">The sequence shown here is derived from an EMBL/GenBank/DDBJ whole genome shotgun (WGS) entry which is preliminary data.</text>
</comment>
<organism evidence="1 2">
    <name type="scientific">Ceratodon purpureus</name>
    <name type="common">Fire moss</name>
    <name type="synonym">Dicranum purpureum</name>
    <dbReference type="NCBI Taxonomy" id="3225"/>
    <lineage>
        <taxon>Eukaryota</taxon>
        <taxon>Viridiplantae</taxon>
        <taxon>Streptophyta</taxon>
        <taxon>Embryophyta</taxon>
        <taxon>Bryophyta</taxon>
        <taxon>Bryophytina</taxon>
        <taxon>Bryopsida</taxon>
        <taxon>Dicranidae</taxon>
        <taxon>Pseudoditrichales</taxon>
        <taxon>Ditrichaceae</taxon>
        <taxon>Ceratodon</taxon>
    </lineage>
</organism>
<gene>
    <name evidence="1" type="ORF">KC19_12G164100</name>
</gene>
<dbReference type="Proteomes" id="UP000822688">
    <property type="component" value="Chromosome 12"/>
</dbReference>
<accession>A0A8T0G7Y1</accession>
<sequence length="99" mass="11147">MMEMLERMIEVTTSGSCSCKMIFINNNNNPPNREQEQCPDNPRSLQPLCSTHQNYQIHPLHLPHAPSFLSSALSRHNSDRTPGTILPTAHLVCPLSHQC</sequence>
<dbReference type="AlphaFoldDB" id="A0A8T0G7Y1"/>
<proteinExistence type="predicted"/>
<evidence type="ECO:0000313" key="2">
    <source>
        <dbReference type="Proteomes" id="UP000822688"/>
    </source>
</evidence>
<reference evidence="1" key="1">
    <citation type="submission" date="2020-06" db="EMBL/GenBank/DDBJ databases">
        <title>WGS assembly of Ceratodon purpureus strain R40.</title>
        <authorList>
            <person name="Carey S.B."/>
            <person name="Jenkins J."/>
            <person name="Shu S."/>
            <person name="Lovell J.T."/>
            <person name="Sreedasyam A."/>
            <person name="Maumus F."/>
            <person name="Tiley G.P."/>
            <person name="Fernandez-Pozo N."/>
            <person name="Barry K."/>
            <person name="Chen C."/>
            <person name="Wang M."/>
            <person name="Lipzen A."/>
            <person name="Daum C."/>
            <person name="Saski C.A."/>
            <person name="Payton A.C."/>
            <person name="Mcbreen J.C."/>
            <person name="Conrad R.E."/>
            <person name="Kollar L.M."/>
            <person name="Olsson S."/>
            <person name="Huttunen S."/>
            <person name="Landis J.B."/>
            <person name="Wickett N.J."/>
            <person name="Johnson M.G."/>
            <person name="Rensing S.A."/>
            <person name="Grimwood J."/>
            <person name="Schmutz J."/>
            <person name="Mcdaniel S.F."/>
        </authorList>
    </citation>
    <scope>NUCLEOTIDE SEQUENCE</scope>
    <source>
        <strain evidence="1">R40</strain>
    </source>
</reference>
<dbReference type="EMBL" id="CM026433">
    <property type="protein sequence ID" value="KAG0555363.1"/>
    <property type="molecule type" value="Genomic_DNA"/>
</dbReference>
<name>A0A8T0G7Y1_CERPU</name>
<keyword evidence="2" id="KW-1185">Reference proteome</keyword>